<comment type="caution">
    <text evidence="3">The sequence shown here is derived from an EMBL/GenBank/DDBJ whole genome shotgun (WGS) entry which is preliminary data.</text>
</comment>
<dbReference type="InterPro" id="IPR003103">
    <property type="entry name" value="BAG_domain"/>
</dbReference>
<reference evidence="3" key="1">
    <citation type="submission" date="2020-12" db="EMBL/GenBank/DDBJ databases">
        <title>Metabolic potential, ecology and presence of endohyphal bacteria is reflected in genomic diversity of Mucoromycotina.</title>
        <authorList>
            <person name="Muszewska A."/>
            <person name="Okrasinska A."/>
            <person name="Steczkiewicz K."/>
            <person name="Drgas O."/>
            <person name="Orlowska M."/>
            <person name="Perlinska-Lenart U."/>
            <person name="Aleksandrzak-Piekarczyk T."/>
            <person name="Szatraj K."/>
            <person name="Zielenkiewicz U."/>
            <person name="Pilsyk S."/>
            <person name="Malc E."/>
            <person name="Mieczkowski P."/>
            <person name="Kruszewska J.S."/>
            <person name="Biernat P."/>
            <person name="Pawlowska J."/>
        </authorList>
    </citation>
    <scope>NUCLEOTIDE SEQUENCE</scope>
    <source>
        <strain evidence="3">WA0000017839</strain>
    </source>
</reference>
<dbReference type="PROSITE" id="PS51035">
    <property type="entry name" value="BAG"/>
    <property type="match status" value="1"/>
</dbReference>
<feature type="domain" description="BAG" evidence="2">
    <location>
        <begin position="726"/>
        <end position="776"/>
    </location>
</feature>
<dbReference type="EMBL" id="JAEPRD010000084">
    <property type="protein sequence ID" value="KAG2200344.1"/>
    <property type="molecule type" value="Genomic_DNA"/>
</dbReference>
<dbReference type="InterPro" id="IPR036533">
    <property type="entry name" value="BAG_dom_sf"/>
</dbReference>
<feature type="compositionally biased region" description="Basic and acidic residues" evidence="1">
    <location>
        <begin position="449"/>
        <end position="543"/>
    </location>
</feature>
<feature type="region of interest" description="Disordered" evidence="1">
    <location>
        <begin position="281"/>
        <end position="307"/>
    </location>
</feature>
<sequence length="786" mass="91533">MALANERIITLDDFSQLQALLDYEQQERDKHIMQCHHNRPPMAPSLHKRRHQQFRRAINPQASLQSSLERARLAEASMRLKRMRTQYKRRRTLEVQIYLDNYRRQALVRAVLPEEEELYYRQCIAAALEARRVQACLQEYVDIKRLQDMQNQIETQLFLANQEPVVEDDTEGYDAYRTLQLETLLRHLFNQQTQEDIELTPKSELEEAEDMAEVWKLLSNQKTNYETPRSAFLAPDHDVLLGMDKNIPDVGHNQNKQEGLLDEKFEIVNPIDQVFTRQEQVEAKKAKDQPSSKCEIGNDKSIESAPPKCEDELEKLLKQVLTKGDAKAEEPIFFEKPHDELKTPKKHATFETEFKKIDEPNYQIFSQDKGESDEPKEQVPAKVPLPVKNEAKRNESEKQKDHTPKEYVKEAKEIHKHKEHHKETKKHKHPKKAEKNEIKSNSNEVIGNHPEEPNRKKEEKRKYAHETNEKKEQVNEQKKEVNEKKEEANEKKEEANEKKEEVNEKKEETDEQKEGYVHNEPKGDNKAEETMHSNEEADDKNFDYDIDFPPLQKHVVPLQDLIQRLASEPVLIGEQQTHFSDEPKPSGIWAKKSHAKSPPPPPLSTQREDKKATFLPQHIFTEAEPTPTLENMPNTPLGQEEEGEESQHFVNSVAAEQKNEIVPPDPKKTKMLEELESIKHQLQDDDSELVKRWKHVLQGGDDGSQHLEFSKQQQGTLVLTATTGFNRQFLGSEDELVRTLIRLDAIDSMGDECIRKKRKSLVKTCESMLDKLDAYKQTQWEKAIVK</sequence>
<dbReference type="Gene3D" id="1.20.58.120">
    <property type="entry name" value="BAG domain"/>
    <property type="match status" value="1"/>
</dbReference>
<organism evidence="3 4">
    <name type="scientific">Mucor saturninus</name>
    <dbReference type="NCBI Taxonomy" id="64648"/>
    <lineage>
        <taxon>Eukaryota</taxon>
        <taxon>Fungi</taxon>
        <taxon>Fungi incertae sedis</taxon>
        <taxon>Mucoromycota</taxon>
        <taxon>Mucoromycotina</taxon>
        <taxon>Mucoromycetes</taxon>
        <taxon>Mucorales</taxon>
        <taxon>Mucorineae</taxon>
        <taxon>Mucoraceae</taxon>
        <taxon>Mucor</taxon>
    </lineage>
</organism>
<dbReference type="GO" id="GO:0051087">
    <property type="term" value="F:protein-folding chaperone binding"/>
    <property type="evidence" value="ECO:0007669"/>
    <property type="project" value="InterPro"/>
</dbReference>
<name>A0A8H7QX19_9FUNG</name>
<keyword evidence="4" id="KW-1185">Reference proteome</keyword>
<dbReference type="OrthoDB" id="333905at2759"/>
<evidence type="ECO:0000313" key="3">
    <source>
        <dbReference type="EMBL" id="KAG2200344.1"/>
    </source>
</evidence>
<dbReference type="Proteomes" id="UP000603453">
    <property type="component" value="Unassembled WGS sequence"/>
</dbReference>
<proteinExistence type="predicted"/>
<dbReference type="AlphaFoldDB" id="A0A8H7QX19"/>
<dbReference type="Pfam" id="PF02179">
    <property type="entry name" value="BAG"/>
    <property type="match status" value="1"/>
</dbReference>
<accession>A0A8H7QX19</accession>
<evidence type="ECO:0000313" key="4">
    <source>
        <dbReference type="Proteomes" id="UP000603453"/>
    </source>
</evidence>
<gene>
    <name evidence="3" type="ORF">INT47_002258</name>
</gene>
<feature type="region of interest" description="Disordered" evidence="1">
    <location>
        <begin position="351"/>
        <end position="545"/>
    </location>
</feature>
<feature type="compositionally biased region" description="Polar residues" evidence="1">
    <location>
        <begin position="628"/>
        <end position="637"/>
    </location>
</feature>
<protein>
    <recommendedName>
        <fullName evidence="2">BAG domain-containing protein</fullName>
    </recommendedName>
</protein>
<feature type="compositionally biased region" description="Basic residues" evidence="1">
    <location>
        <begin position="414"/>
        <end position="432"/>
    </location>
</feature>
<feature type="compositionally biased region" description="Basic and acidic residues" evidence="1">
    <location>
        <begin position="368"/>
        <end position="379"/>
    </location>
</feature>
<dbReference type="SUPFAM" id="SSF63491">
    <property type="entry name" value="BAG domain"/>
    <property type="match status" value="1"/>
</dbReference>
<feature type="compositionally biased region" description="Basic and acidic residues" evidence="1">
    <location>
        <begin position="389"/>
        <end position="413"/>
    </location>
</feature>
<evidence type="ECO:0000256" key="1">
    <source>
        <dbReference type="SAM" id="MobiDB-lite"/>
    </source>
</evidence>
<feature type="region of interest" description="Disordered" evidence="1">
    <location>
        <begin position="573"/>
        <end position="648"/>
    </location>
</feature>
<evidence type="ECO:0000259" key="2">
    <source>
        <dbReference type="PROSITE" id="PS51035"/>
    </source>
</evidence>